<accession>A0A7W4KFQ0</accession>
<comment type="caution">
    <text evidence="2">The sequence shown here is derived from an EMBL/GenBank/DDBJ whole genome shotgun (WGS) entry which is preliminary data.</text>
</comment>
<gene>
    <name evidence="2" type="ORF">HLH27_13805</name>
</gene>
<name>A0A7W4KFQ0_9PROT</name>
<keyword evidence="3" id="KW-1185">Reference proteome</keyword>
<feature type="region of interest" description="Disordered" evidence="1">
    <location>
        <begin position="1"/>
        <end position="23"/>
    </location>
</feature>
<proteinExistence type="predicted"/>
<dbReference type="Proteomes" id="UP000540556">
    <property type="component" value="Unassembled WGS sequence"/>
</dbReference>
<evidence type="ECO:0000313" key="3">
    <source>
        <dbReference type="Proteomes" id="UP000540556"/>
    </source>
</evidence>
<dbReference type="AlphaFoldDB" id="A0A7W4KFQ0"/>
<dbReference type="RefSeq" id="WP_182950621.1">
    <property type="nucleotide sequence ID" value="NZ_JABEQK010000011.1"/>
</dbReference>
<reference evidence="2 3" key="1">
    <citation type="submission" date="2020-04" db="EMBL/GenBank/DDBJ databases">
        <title>Description of novel Gluconacetobacter.</title>
        <authorList>
            <person name="Sombolestani A."/>
        </authorList>
    </citation>
    <scope>NUCLEOTIDE SEQUENCE [LARGE SCALE GENOMIC DNA]</scope>
    <source>
        <strain evidence="2 3">LMG 27800</strain>
    </source>
</reference>
<organism evidence="2 3">
    <name type="scientific">Gluconacetobacter takamatsuzukensis</name>
    <dbReference type="NCBI Taxonomy" id="1286190"/>
    <lineage>
        <taxon>Bacteria</taxon>
        <taxon>Pseudomonadati</taxon>
        <taxon>Pseudomonadota</taxon>
        <taxon>Alphaproteobacteria</taxon>
        <taxon>Acetobacterales</taxon>
        <taxon>Acetobacteraceae</taxon>
        <taxon>Gluconacetobacter</taxon>
    </lineage>
</organism>
<sequence length="144" mass="16285">MSRPFPMRGVPAHDPAIVGRDTESHGKKRILSKFEKSHKKTGQKINYFLILPPAPDKPPSPYGRGHAQAIACSVWHIHDGYADLSDPSLVFYRRINRIRSGHSEIPRQPGQISRASIVRATPYDISMTAYFPSSMILKKSFFRL</sequence>
<dbReference type="EMBL" id="JABEQK010000011">
    <property type="protein sequence ID" value="MBB2206083.1"/>
    <property type="molecule type" value="Genomic_DNA"/>
</dbReference>
<protein>
    <submittedName>
        <fullName evidence="2">Uncharacterized protein</fullName>
    </submittedName>
</protein>
<evidence type="ECO:0000313" key="2">
    <source>
        <dbReference type="EMBL" id="MBB2206083.1"/>
    </source>
</evidence>
<evidence type="ECO:0000256" key="1">
    <source>
        <dbReference type="SAM" id="MobiDB-lite"/>
    </source>
</evidence>